<dbReference type="GO" id="GO:0015421">
    <property type="term" value="F:ABC-type oligopeptide transporter activity"/>
    <property type="evidence" value="ECO:0007669"/>
    <property type="project" value="TreeGrafter"/>
</dbReference>
<evidence type="ECO:0000256" key="5">
    <source>
        <dbReference type="ARBA" id="ARBA00022741"/>
    </source>
</evidence>
<keyword evidence="5" id="KW-0547">Nucleotide-binding</keyword>
<feature type="transmembrane region" description="Helical" evidence="11">
    <location>
        <begin position="217"/>
        <end position="235"/>
    </location>
</feature>
<reference evidence="15" key="1">
    <citation type="submission" date="2017-03" db="EMBL/GenBank/DDBJ databases">
        <authorList>
            <person name="Monnet C."/>
        </authorList>
    </citation>
    <scope>NUCLEOTIDE SEQUENCE [LARGE SCALE GENOMIC DNA]</scope>
    <source>
        <strain evidence="15">SJ5-8</strain>
    </source>
</reference>
<dbReference type="CDD" id="cd18546">
    <property type="entry name" value="ABC_6TM_Rv0194_D2_like"/>
    <property type="match status" value="1"/>
</dbReference>
<dbReference type="AlphaFoldDB" id="A0A2H1L393"/>
<dbReference type="EMBL" id="FXZM01000003">
    <property type="protein sequence ID" value="SMY11195.1"/>
    <property type="molecule type" value="Genomic_DNA"/>
</dbReference>
<protein>
    <submittedName>
        <fullName evidence="14">ATP-binding cassette, subfamily B</fullName>
    </submittedName>
</protein>
<dbReference type="GO" id="GO:0016887">
    <property type="term" value="F:ATP hydrolysis activity"/>
    <property type="evidence" value="ECO:0007669"/>
    <property type="project" value="InterPro"/>
</dbReference>
<evidence type="ECO:0000259" key="12">
    <source>
        <dbReference type="PROSITE" id="PS50893"/>
    </source>
</evidence>
<feature type="domain" description="ABC transporter" evidence="12">
    <location>
        <begin position="397"/>
        <end position="631"/>
    </location>
</feature>
<dbReference type="InterPro" id="IPR003439">
    <property type="entry name" value="ABC_transporter-like_ATP-bd"/>
</dbReference>
<evidence type="ECO:0000259" key="13">
    <source>
        <dbReference type="PROSITE" id="PS50929"/>
    </source>
</evidence>
<dbReference type="InterPro" id="IPR027417">
    <property type="entry name" value="P-loop_NTPase"/>
</dbReference>
<evidence type="ECO:0000256" key="2">
    <source>
        <dbReference type="ARBA" id="ARBA00022448"/>
    </source>
</evidence>
<comment type="similarity">
    <text evidence="9">Belongs to the ABC transporter superfamily. Lipid exporter (TC 3.A.1.106) family.</text>
</comment>
<keyword evidence="2" id="KW-0813">Transport</keyword>
<dbReference type="SUPFAM" id="SSF90123">
    <property type="entry name" value="ABC transporter transmembrane region"/>
    <property type="match status" value="1"/>
</dbReference>
<keyword evidence="7 11" id="KW-1133">Transmembrane helix</keyword>
<feature type="transmembrane region" description="Helical" evidence="11">
    <location>
        <begin position="187"/>
        <end position="211"/>
    </location>
</feature>
<feature type="transmembrane region" description="Helical" evidence="11">
    <location>
        <begin position="315"/>
        <end position="341"/>
    </location>
</feature>
<evidence type="ECO:0000256" key="7">
    <source>
        <dbReference type="ARBA" id="ARBA00022989"/>
    </source>
</evidence>
<dbReference type="InterPro" id="IPR039421">
    <property type="entry name" value="Type_1_exporter"/>
</dbReference>
<evidence type="ECO:0000256" key="1">
    <source>
        <dbReference type="ARBA" id="ARBA00004651"/>
    </source>
</evidence>
<evidence type="ECO:0000256" key="11">
    <source>
        <dbReference type="SAM" id="Phobius"/>
    </source>
</evidence>
<evidence type="ECO:0000313" key="15">
    <source>
        <dbReference type="Proteomes" id="UP000234462"/>
    </source>
</evidence>
<evidence type="ECO:0000256" key="6">
    <source>
        <dbReference type="ARBA" id="ARBA00022840"/>
    </source>
</evidence>
<accession>A0A2H1L393</accession>
<dbReference type="RefSeq" id="WP_101587924.1">
    <property type="nucleotide sequence ID" value="NZ_FXZM01000003.1"/>
</dbReference>
<comment type="subcellular location">
    <subcellularLocation>
        <location evidence="1">Cell membrane</location>
        <topology evidence="1">Multi-pass membrane protein</topology>
    </subcellularLocation>
</comment>
<feature type="compositionally biased region" description="Polar residues" evidence="10">
    <location>
        <begin position="29"/>
        <end position="38"/>
    </location>
</feature>
<keyword evidence="15" id="KW-1185">Reference proteome</keyword>
<dbReference type="Pfam" id="PF00664">
    <property type="entry name" value="ABC_membrane"/>
    <property type="match status" value="1"/>
</dbReference>
<dbReference type="SMART" id="SM00382">
    <property type="entry name" value="AAA"/>
    <property type="match status" value="1"/>
</dbReference>
<dbReference type="Gene3D" id="3.40.50.300">
    <property type="entry name" value="P-loop containing nucleotide triphosphate hydrolases"/>
    <property type="match status" value="1"/>
</dbReference>
<keyword evidence="3" id="KW-1003">Cell membrane</keyword>
<feature type="domain" description="ABC transmembrane type-1" evidence="13">
    <location>
        <begin position="75"/>
        <end position="360"/>
    </location>
</feature>
<feature type="transmembrane region" description="Helical" evidence="11">
    <location>
        <begin position="71"/>
        <end position="95"/>
    </location>
</feature>
<evidence type="ECO:0000256" key="3">
    <source>
        <dbReference type="ARBA" id="ARBA00022475"/>
    </source>
</evidence>
<dbReference type="PANTHER" id="PTHR43394">
    <property type="entry name" value="ATP-DEPENDENT PERMEASE MDL1, MITOCHONDRIAL"/>
    <property type="match status" value="1"/>
</dbReference>
<dbReference type="GO" id="GO:0005886">
    <property type="term" value="C:plasma membrane"/>
    <property type="evidence" value="ECO:0007669"/>
    <property type="project" value="UniProtKB-SubCell"/>
</dbReference>
<dbReference type="PROSITE" id="PS50929">
    <property type="entry name" value="ABC_TM1F"/>
    <property type="match status" value="1"/>
</dbReference>
<name>A0A2H1L393_9MICO</name>
<feature type="region of interest" description="Disordered" evidence="10">
    <location>
        <begin position="1"/>
        <end position="54"/>
    </location>
</feature>
<dbReference type="InterPro" id="IPR011527">
    <property type="entry name" value="ABC1_TM_dom"/>
</dbReference>
<proteinExistence type="inferred from homology"/>
<dbReference type="Proteomes" id="UP000234462">
    <property type="component" value="Unassembled WGS sequence"/>
</dbReference>
<keyword evidence="4 11" id="KW-0812">Transmembrane</keyword>
<keyword evidence="8 11" id="KW-0472">Membrane</keyword>
<keyword evidence="6 14" id="KW-0067">ATP-binding</keyword>
<dbReference type="InterPro" id="IPR036640">
    <property type="entry name" value="ABC1_TM_sf"/>
</dbReference>
<dbReference type="GO" id="GO:0005524">
    <property type="term" value="F:ATP binding"/>
    <property type="evidence" value="ECO:0007669"/>
    <property type="project" value="UniProtKB-KW"/>
</dbReference>
<dbReference type="PANTHER" id="PTHR43394:SF1">
    <property type="entry name" value="ATP-BINDING CASSETTE SUB-FAMILY B MEMBER 10, MITOCHONDRIAL"/>
    <property type="match status" value="1"/>
</dbReference>
<feature type="compositionally biased region" description="Low complexity" evidence="10">
    <location>
        <begin position="1"/>
        <end position="27"/>
    </location>
</feature>
<evidence type="ECO:0000313" key="14">
    <source>
        <dbReference type="EMBL" id="SMY11195.1"/>
    </source>
</evidence>
<sequence length="637" mass="69020">MSEHAQQPQPQPQQDQPQPNAAQQDQPEPTRSGSSQNRRGARRSPHEPDTLPPDIAQRARRLLVDLARPELTGYLVLVAILLVFGIGNAIGPAFIAQAMDHGIPAAIAGDTTALVIPLAAFLLVTLATGVADFFGTRLTGALAQRLMVALRRRLFDHVQRLGIAYHERSTSGRLVSRQTSDMENIQVFLTGSLQETVIGLVAMGAVAVMLVVMDWRMAIIVFLGFIPLLWVSIVANRAQRRNQRRTRTAIAKVIVHIVETLGGIRAVQSFRREDVNDRRIVAEDQEFRDATAASLRNTAWFAAGTRLIGSLSTAAVLLVGGWLVIGDALQIGVLTAFLLYVRRFYGPLDQLVQAFTMYQSASAALEKVTAVVDAAPEVVEPTSPAPLPVGPGDGRRVRFDEVAFSYSDGVPVLPQFDLEIPAGQTIALVGKTGAGKSTLVKLLTRFYDPTQGDVRMDGVNLREVADADLRAAVVMVTQESYQFGGTVADNIRIGRPDATDQQVRDAADAVGLTPFIRRMPDGFDTDVRKRGGRLSSGQRQLVSFARAFLADPDVLVLDEATAHLDIPSERQVQEALATVLEGRTAVIIAHRLSTVEIADRVLVMDDGRIVEDDTPAALIASGGRFAALHGAWEESRA</sequence>
<dbReference type="OrthoDB" id="9806127at2"/>
<dbReference type="SUPFAM" id="SSF52540">
    <property type="entry name" value="P-loop containing nucleoside triphosphate hydrolases"/>
    <property type="match status" value="1"/>
</dbReference>
<gene>
    <name evidence="14" type="ORF">BJEO58_00778</name>
</gene>
<organism evidence="14 15">
    <name type="scientific">Brevibacterium jeotgali</name>
    <dbReference type="NCBI Taxonomy" id="1262550"/>
    <lineage>
        <taxon>Bacteria</taxon>
        <taxon>Bacillati</taxon>
        <taxon>Actinomycetota</taxon>
        <taxon>Actinomycetes</taxon>
        <taxon>Micrococcales</taxon>
        <taxon>Brevibacteriaceae</taxon>
        <taxon>Brevibacterium</taxon>
    </lineage>
</organism>
<evidence type="ECO:0000256" key="10">
    <source>
        <dbReference type="SAM" id="MobiDB-lite"/>
    </source>
</evidence>
<dbReference type="PROSITE" id="PS50893">
    <property type="entry name" value="ABC_TRANSPORTER_2"/>
    <property type="match status" value="1"/>
</dbReference>
<dbReference type="FunFam" id="3.40.50.300:FF:000299">
    <property type="entry name" value="ABC transporter ATP-binding protein/permease"/>
    <property type="match status" value="1"/>
</dbReference>
<feature type="transmembrane region" description="Helical" evidence="11">
    <location>
        <begin position="115"/>
        <end position="135"/>
    </location>
</feature>
<evidence type="ECO:0000256" key="9">
    <source>
        <dbReference type="ARBA" id="ARBA00061644"/>
    </source>
</evidence>
<evidence type="ECO:0000256" key="4">
    <source>
        <dbReference type="ARBA" id="ARBA00022692"/>
    </source>
</evidence>
<dbReference type="InterPro" id="IPR017871">
    <property type="entry name" value="ABC_transporter-like_CS"/>
</dbReference>
<evidence type="ECO:0000256" key="8">
    <source>
        <dbReference type="ARBA" id="ARBA00023136"/>
    </source>
</evidence>
<dbReference type="PROSITE" id="PS00211">
    <property type="entry name" value="ABC_TRANSPORTER_1"/>
    <property type="match status" value="1"/>
</dbReference>
<dbReference type="InterPro" id="IPR003593">
    <property type="entry name" value="AAA+_ATPase"/>
</dbReference>
<dbReference type="Pfam" id="PF00005">
    <property type="entry name" value="ABC_tran"/>
    <property type="match status" value="1"/>
</dbReference>
<dbReference type="Gene3D" id="1.20.1560.10">
    <property type="entry name" value="ABC transporter type 1, transmembrane domain"/>
    <property type="match status" value="1"/>
</dbReference>